<protein>
    <recommendedName>
        <fullName evidence="3">AB hydrolase-1 domain-containing protein</fullName>
    </recommendedName>
</protein>
<dbReference type="EMBL" id="CP144089">
    <property type="protein sequence ID" value="WWD04779.1"/>
    <property type="molecule type" value="Genomic_DNA"/>
</dbReference>
<dbReference type="GeneID" id="91101654"/>
<evidence type="ECO:0000313" key="2">
    <source>
        <dbReference type="Proteomes" id="UP001358614"/>
    </source>
</evidence>
<dbReference type="RefSeq" id="XP_066082746.1">
    <property type="nucleotide sequence ID" value="XM_066226649.1"/>
</dbReference>
<dbReference type="Proteomes" id="UP001358614">
    <property type="component" value="Chromosome 1"/>
</dbReference>
<evidence type="ECO:0008006" key="3">
    <source>
        <dbReference type="Google" id="ProtNLM"/>
    </source>
</evidence>
<reference evidence="1 2" key="1">
    <citation type="submission" date="2024-01" db="EMBL/GenBank/DDBJ databases">
        <title>Comparative genomics of Cryptococcus and Kwoniella reveals pathogenesis evolution and contrasting modes of karyotype evolution via chromosome fusion or intercentromeric recombination.</title>
        <authorList>
            <person name="Coelho M.A."/>
            <person name="David-Palma M."/>
            <person name="Shea T."/>
            <person name="Bowers K."/>
            <person name="McGinley-Smith S."/>
            <person name="Mohammad A.W."/>
            <person name="Gnirke A."/>
            <person name="Yurkov A.M."/>
            <person name="Nowrousian M."/>
            <person name="Sun S."/>
            <person name="Cuomo C.A."/>
            <person name="Heitman J."/>
        </authorList>
    </citation>
    <scope>NUCLEOTIDE SEQUENCE [LARGE SCALE GENOMIC DNA]</scope>
    <source>
        <strain evidence="1 2">PYCC6329</strain>
    </source>
</reference>
<proteinExistence type="predicted"/>
<dbReference type="InterPro" id="IPR029058">
    <property type="entry name" value="AB_hydrolase_fold"/>
</dbReference>
<dbReference type="SUPFAM" id="SSF53474">
    <property type="entry name" value="alpha/beta-Hydrolases"/>
    <property type="match status" value="1"/>
</dbReference>
<keyword evidence="2" id="KW-1185">Reference proteome</keyword>
<dbReference type="AlphaFoldDB" id="A0AAX4KFE4"/>
<gene>
    <name evidence="1" type="ORF">V865_002850</name>
</gene>
<dbReference type="Gene3D" id="3.40.50.1820">
    <property type="entry name" value="alpha/beta hydrolase"/>
    <property type="match status" value="1"/>
</dbReference>
<sequence length="294" mass="32201">MPNLDFSIQSWGNPSSPKRALLLHGLMGNGAVWFKVAEILVAQGHGWAPHSRPYNVQTVTQHLADHLRNQDIPYEVIGGVSFGSSFAASLYTSLPENQKPSRLVLAEPILDYPPFTKEALDGMINFTKDIPSEESILKANPSWIRAEAVLRRLSLSLIDPEVIVQLSDAMVKGEFSHSNLLPSQSASTSTEIMILGADPSVKTVYPPENSERLKKEYPYVKFGWVKGATHDMHKTDAGVLAKVIVEGFAGAEKAGVTVLRGSRHGHIVNEDYIDDEVITDVFCPKADQVTNTGL</sequence>
<name>A0AAX4KFE4_9TREE</name>
<accession>A0AAX4KFE4</accession>
<evidence type="ECO:0000313" key="1">
    <source>
        <dbReference type="EMBL" id="WWD04779.1"/>
    </source>
</evidence>
<organism evidence="1 2">
    <name type="scientific">Kwoniella europaea PYCC6329</name>
    <dbReference type="NCBI Taxonomy" id="1423913"/>
    <lineage>
        <taxon>Eukaryota</taxon>
        <taxon>Fungi</taxon>
        <taxon>Dikarya</taxon>
        <taxon>Basidiomycota</taxon>
        <taxon>Agaricomycotina</taxon>
        <taxon>Tremellomycetes</taxon>
        <taxon>Tremellales</taxon>
        <taxon>Cryptococcaceae</taxon>
        <taxon>Kwoniella</taxon>
    </lineage>
</organism>
<dbReference type="KEGG" id="ker:91101654"/>